<evidence type="ECO:0000313" key="2">
    <source>
        <dbReference type="Proteomes" id="UP000270224"/>
    </source>
</evidence>
<sequence>MYPCERKRHEHTNKNLPLKEMSFQFTNLRNPQNLRERIFQNLYTTCNPCELKSHEYTNKNSPLKEVYFQIYKSANLQNQRKKRRFKILTLSVIIANTNAAKT</sequence>
<protein>
    <submittedName>
        <fullName evidence="1">Uncharacterized protein</fullName>
    </submittedName>
</protein>
<evidence type="ECO:0000313" key="1">
    <source>
        <dbReference type="EMBL" id="ROI10650.1"/>
    </source>
</evidence>
<gene>
    <name evidence="1" type="ORF">EGI11_01785</name>
</gene>
<dbReference type="AlphaFoldDB" id="A0A3N0X027"/>
<reference evidence="2" key="2">
    <citation type="submission" date="2018-11" db="EMBL/GenBank/DDBJ databases">
        <title>Proposal to divide the Flavobacteriaceae and reorganize its genera based on Amino Acid Identity values calculated from whole genome sequences.</title>
        <authorList>
            <person name="Nicholson A.C."/>
            <person name="Gulvik C.A."/>
            <person name="Whitney A.M."/>
            <person name="Humrighouse B.W."/>
            <person name="Bell M."/>
            <person name="Holmens B."/>
            <person name="Steigerwalt A."/>
            <person name="Villarma A."/>
            <person name="Sheth M."/>
            <person name="Batra D."/>
            <person name="Pryor J."/>
            <person name="Bernardet J.-F."/>
            <person name="Hugo C."/>
            <person name="Kampfer P."/>
            <person name="Newman J."/>
            <person name="Mcquiston J.R."/>
        </authorList>
    </citation>
    <scope>NUCLEOTIDE SEQUENCE [LARGE SCALE GENOMIC DNA]</scope>
    <source>
        <strain evidence="2">H3056</strain>
    </source>
</reference>
<organism evidence="1 2">
    <name type="scientific">Kaistella daneshvariae</name>
    <dbReference type="NCBI Taxonomy" id="2487074"/>
    <lineage>
        <taxon>Bacteria</taxon>
        <taxon>Pseudomonadati</taxon>
        <taxon>Bacteroidota</taxon>
        <taxon>Flavobacteriia</taxon>
        <taxon>Flavobacteriales</taxon>
        <taxon>Weeksellaceae</taxon>
        <taxon>Chryseobacterium group</taxon>
        <taxon>Kaistella</taxon>
    </lineage>
</organism>
<reference evidence="2" key="1">
    <citation type="submission" date="2018-11" db="EMBL/GenBank/DDBJ databases">
        <title>Proposal to divide the Flavobacteriaceae and reorganize its genera based on Amino Acid Identity values calculated from whole genome sequences.</title>
        <authorList>
            <person name="Nicholson A.C."/>
            <person name="Gulvik C.A."/>
            <person name="Whitney A.M."/>
            <person name="Humrighouse B.W."/>
            <person name="Bell M."/>
            <person name="Holmes B."/>
            <person name="Steigerwalt A."/>
            <person name="Villarma A."/>
            <person name="Sheth M."/>
            <person name="Batra D."/>
            <person name="Pryor J."/>
            <person name="Bernardet J.-F."/>
            <person name="Hugo C."/>
            <person name="Kampfer P."/>
            <person name="Newman J."/>
            <person name="Mcquiston J.R."/>
        </authorList>
    </citation>
    <scope>NUCLEOTIDE SEQUENCE [LARGE SCALE GENOMIC DNA]</scope>
    <source>
        <strain evidence="2">H3056</strain>
    </source>
</reference>
<dbReference type="EMBL" id="RJUG01000001">
    <property type="protein sequence ID" value="ROI10650.1"/>
    <property type="molecule type" value="Genomic_DNA"/>
</dbReference>
<name>A0A3N0X027_9FLAO</name>
<comment type="caution">
    <text evidence="1">The sequence shown here is derived from an EMBL/GenBank/DDBJ whole genome shotgun (WGS) entry which is preliminary data.</text>
</comment>
<proteinExistence type="predicted"/>
<dbReference type="Proteomes" id="UP000270224">
    <property type="component" value="Unassembled WGS sequence"/>
</dbReference>
<accession>A0A3N0X027</accession>